<dbReference type="InterPro" id="IPR011992">
    <property type="entry name" value="EF-hand-dom_pair"/>
</dbReference>
<protein>
    <submittedName>
        <fullName evidence="3">Uncharacterized protein</fullName>
    </submittedName>
</protein>
<dbReference type="EMBL" id="AEYP01093389">
    <property type="status" value="NOT_ANNOTATED_CDS"/>
    <property type="molecule type" value="Genomic_DNA"/>
</dbReference>
<evidence type="ECO:0000313" key="3">
    <source>
        <dbReference type="Ensembl" id="ENSMPUP00000019309.1"/>
    </source>
</evidence>
<dbReference type="GeneTree" id="ENSGT00390000004027"/>
<keyword evidence="2" id="KW-0106">Calcium</keyword>
<evidence type="ECO:0000256" key="1">
    <source>
        <dbReference type="ARBA" id="ARBA00022737"/>
    </source>
</evidence>
<evidence type="ECO:0000256" key="2">
    <source>
        <dbReference type="ARBA" id="ARBA00022837"/>
    </source>
</evidence>
<accession>M3Z6U6</accession>
<dbReference type="OMA" id="GDKMIVH"/>
<proteinExistence type="predicted"/>
<dbReference type="AlphaFoldDB" id="M3Z6U6"/>
<keyword evidence="1" id="KW-0677">Repeat</keyword>
<dbReference type="PANTHER" id="PTHR22656:SF1">
    <property type="entry name" value="EF-HAND CALCIUM-BINDING DOMAIN-CONTAINING PROTEIN 13"/>
    <property type="match status" value="1"/>
</dbReference>
<dbReference type="Gene3D" id="1.10.238.10">
    <property type="entry name" value="EF-hand"/>
    <property type="match status" value="4"/>
</dbReference>
<dbReference type="eggNOG" id="KOG3464">
    <property type="taxonomic scope" value="Eukaryota"/>
</dbReference>
<dbReference type="Ensembl" id="ENSMPUT00000019589.1">
    <property type="protein sequence ID" value="ENSMPUP00000019309.1"/>
    <property type="gene ID" value="ENSMPUG00000019437.1"/>
</dbReference>
<sequence>MDGVKALTGGEIDASDVGDSLGNMGLELTKKELLTLLKNLPVTADGKIYQNRLMDAVKSLRGGMVDVNKLDTVLGNMGMSLTEEELKDLTQNLPENVDGKVAMEQVMDAVKSFTGEKVDLDNLENVLKNMGIQLTDPEYTKLVKALPVSDDGKVYQNTILEAMKSLKTDGKADLSEVMDGVKAITGEKADLNSVKTVLENLGKDLKDKVFLDLIKRRPSKEDDKIFQNRLLEVVKSLKDGKFNANDLSAILDNMGIKISDKELKALTKNFPADVDRKISIKRPMNEMKANFTGEKSDLSDLKNFLGSLGIELTDEEKEKLLKTLPVDAAGKVYQDGLLKGMKSLYGGKVRTNELNNTLKKLGIELTEEELVNLSENLEVDANGMVGLKKVMDEVKITTGGEVDAKDVKTLLKNMGIELTDKERLKLMKSLPFNDDNKVFKNRLLEGVKSLKGRCCCG</sequence>
<name>M3Z6U6_MUSPF</name>
<dbReference type="InParanoid" id="M3Z6U6"/>
<reference evidence="3" key="1">
    <citation type="submission" date="2024-06" db="UniProtKB">
        <authorList>
            <consortium name="Ensembl"/>
        </authorList>
    </citation>
    <scope>IDENTIFICATION</scope>
</reference>
<dbReference type="STRING" id="9669.ENSMPUP00000019309"/>
<dbReference type="PANTHER" id="PTHR22656">
    <property type="entry name" value="EF-HAND CALCIUM-BINDING DOMAIN-CONTAINING PROTEIN 13"/>
    <property type="match status" value="1"/>
</dbReference>
<organism evidence="3">
    <name type="scientific">Mustela putorius furo</name>
    <name type="common">European domestic ferret</name>
    <name type="synonym">Mustela furo</name>
    <dbReference type="NCBI Taxonomy" id="9669"/>
    <lineage>
        <taxon>Eukaryota</taxon>
        <taxon>Metazoa</taxon>
        <taxon>Chordata</taxon>
        <taxon>Craniata</taxon>
        <taxon>Vertebrata</taxon>
        <taxon>Euteleostomi</taxon>
        <taxon>Mammalia</taxon>
        <taxon>Eutheria</taxon>
        <taxon>Laurasiatheria</taxon>
        <taxon>Carnivora</taxon>
        <taxon>Caniformia</taxon>
        <taxon>Musteloidea</taxon>
        <taxon>Mustelidae</taxon>
        <taxon>Mustelinae</taxon>
        <taxon>Mustela</taxon>
    </lineage>
</organism>
<dbReference type="SUPFAM" id="SSF47473">
    <property type="entry name" value="EF-hand"/>
    <property type="match status" value="4"/>
</dbReference>
<dbReference type="HOGENOM" id="CLU_598463_0_0_1"/>